<dbReference type="PANTHER" id="PTHR30417">
    <property type="entry name" value="N-ACETYLMURAMOYL-L-ALANINE AMIDASE AMID"/>
    <property type="match status" value="1"/>
</dbReference>
<feature type="domain" description="N-acetylmuramoyl-L-alanine amidase" evidence="6">
    <location>
        <begin position="59"/>
        <end position="205"/>
    </location>
</feature>
<feature type="signal peptide" evidence="5">
    <location>
        <begin position="1"/>
        <end position="17"/>
    </location>
</feature>
<dbReference type="SUPFAM" id="SSF55846">
    <property type="entry name" value="N-acetylmuramoyl-L-alanine amidase-like"/>
    <property type="match status" value="1"/>
</dbReference>
<keyword evidence="5" id="KW-0732">Signal</keyword>
<accession>A0A5E4MR46</accession>
<evidence type="ECO:0000256" key="3">
    <source>
        <dbReference type="ARBA" id="ARBA00022801"/>
    </source>
</evidence>
<comment type="catalytic activity">
    <reaction evidence="1">
        <text>Hydrolyzes the link between N-acetylmuramoyl residues and L-amino acid residues in certain cell-wall glycopeptides.</text>
        <dbReference type="EC" id="3.5.1.28"/>
    </reaction>
</comment>
<dbReference type="CDD" id="cd06583">
    <property type="entry name" value="PGRP"/>
    <property type="match status" value="1"/>
</dbReference>
<dbReference type="Proteomes" id="UP000325440">
    <property type="component" value="Unassembled WGS sequence"/>
</dbReference>
<keyword evidence="3" id="KW-0378">Hydrolase</keyword>
<dbReference type="EMBL" id="CABPRJ010000959">
    <property type="protein sequence ID" value="VVC32799.1"/>
    <property type="molecule type" value="Genomic_DNA"/>
</dbReference>
<gene>
    <name evidence="7" type="ORF">CINCED_3A010942</name>
</gene>
<evidence type="ECO:0000256" key="1">
    <source>
        <dbReference type="ARBA" id="ARBA00001561"/>
    </source>
</evidence>
<dbReference type="SMART" id="SM00644">
    <property type="entry name" value="Ami_2"/>
    <property type="match status" value="1"/>
</dbReference>
<dbReference type="GO" id="GO:0019867">
    <property type="term" value="C:outer membrane"/>
    <property type="evidence" value="ECO:0007669"/>
    <property type="project" value="TreeGrafter"/>
</dbReference>
<organism evidence="7 8">
    <name type="scientific">Cinara cedri</name>
    <dbReference type="NCBI Taxonomy" id="506608"/>
    <lineage>
        <taxon>Eukaryota</taxon>
        <taxon>Metazoa</taxon>
        <taxon>Ecdysozoa</taxon>
        <taxon>Arthropoda</taxon>
        <taxon>Hexapoda</taxon>
        <taxon>Insecta</taxon>
        <taxon>Pterygota</taxon>
        <taxon>Neoptera</taxon>
        <taxon>Paraneoptera</taxon>
        <taxon>Hemiptera</taxon>
        <taxon>Sternorrhyncha</taxon>
        <taxon>Aphidomorpha</taxon>
        <taxon>Aphidoidea</taxon>
        <taxon>Aphididae</taxon>
        <taxon>Lachninae</taxon>
        <taxon>Cinara</taxon>
    </lineage>
</organism>
<dbReference type="GO" id="GO:0071555">
    <property type="term" value="P:cell wall organization"/>
    <property type="evidence" value="ECO:0007669"/>
    <property type="project" value="UniProtKB-KW"/>
</dbReference>
<dbReference type="AlphaFoldDB" id="A0A5E4MR46"/>
<dbReference type="InterPro" id="IPR002502">
    <property type="entry name" value="Amidase_domain"/>
</dbReference>
<evidence type="ECO:0000256" key="4">
    <source>
        <dbReference type="ARBA" id="ARBA00023316"/>
    </source>
</evidence>
<reference evidence="7 8" key="1">
    <citation type="submission" date="2019-08" db="EMBL/GenBank/DDBJ databases">
        <authorList>
            <person name="Alioto T."/>
            <person name="Alioto T."/>
            <person name="Gomez Garrido J."/>
        </authorList>
    </citation>
    <scope>NUCLEOTIDE SEQUENCE [LARGE SCALE GENOMIC DNA]</scope>
</reference>
<keyword evidence="4" id="KW-0961">Cell wall biogenesis/degradation</keyword>
<evidence type="ECO:0000313" key="7">
    <source>
        <dbReference type="EMBL" id="VVC32799.1"/>
    </source>
</evidence>
<dbReference type="EC" id="3.5.1.28" evidence="2"/>
<sequence>MKLWICLLFYLFSQIYCLTQSIQNVYPKLFNGLHYSIDVYRNYFKPVHGYTIKRFPKNTKRNHYYKKRSNIEFIVLHYTDADFRNTVLIFTTANPAGVSSHYVIARPTEAEQNKQVLQVVPENFVANHAGKSMWGKTHYINTKSIGIEIVNYGYNKDNGTWQPFYQSQIDIVGSMVSRMVKQYKIQANNVIGHSDIAPNRKIDPGVMFPWRQLYKVYGVGAWLDDHEMNETFITRMYKPKIPCPRVVNQKVFVQYLKAYGYNTSSWKQATMAFKAHFTANQKPLLYTSKITKNDMYWIWALVAKYITH</sequence>
<dbReference type="Gene3D" id="3.40.80.10">
    <property type="entry name" value="Peptidoglycan recognition protein-like"/>
    <property type="match status" value="1"/>
</dbReference>
<dbReference type="GO" id="GO:0009253">
    <property type="term" value="P:peptidoglycan catabolic process"/>
    <property type="evidence" value="ECO:0007669"/>
    <property type="project" value="InterPro"/>
</dbReference>
<dbReference type="InterPro" id="IPR036505">
    <property type="entry name" value="Amidase/PGRP_sf"/>
</dbReference>
<name>A0A5E4MR46_9HEMI</name>
<evidence type="ECO:0000259" key="6">
    <source>
        <dbReference type="SMART" id="SM00644"/>
    </source>
</evidence>
<dbReference type="InterPro" id="IPR051206">
    <property type="entry name" value="NAMLAA_amidase_2"/>
</dbReference>
<dbReference type="OrthoDB" id="6586623at2759"/>
<protein>
    <recommendedName>
        <fullName evidence="2">N-acetylmuramoyl-L-alanine amidase</fullName>
        <ecNumber evidence="2">3.5.1.28</ecNumber>
    </recommendedName>
</protein>
<proteinExistence type="predicted"/>
<dbReference type="GO" id="GO:0009254">
    <property type="term" value="P:peptidoglycan turnover"/>
    <property type="evidence" value="ECO:0007669"/>
    <property type="project" value="TreeGrafter"/>
</dbReference>
<keyword evidence="8" id="KW-1185">Reference proteome</keyword>
<feature type="chain" id="PRO_5022840933" description="N-acetylmuramoyl-L-alanine amidase" evidence="5">
    <location>
        <begin position="18"/>
        <end position="308"/>
    </location>
</feature>
<dbReference type="Pfam" id="PF01510">
    <property type="entry name" value="Amidase_2"/>
    <property type="match status" value="1"/>
</dbReference>
<evidence type="ECO:0000256" key="5">
    <source>
        <dbReference type="SAM" id="SignalP"/>
    </source>
</evidence>
<dbReference type="GO" id="GO:0008745">
    <property type="term" value="F:N-acetylmuramoyl-L-alanine amidase activity"/>
    <property type="evidence" value="ECO:0007669"/>
    <property type="project" value="UniProtKB-EC"/>
</dbReference>
<dbReference type="PANTHER" id="PTHR30417:SF1">
    <property type="entry name" value="N-ACETYLMURAMOYL-L-ALANINE AMIDASE AMID"/>
    <property type="match status" value="1"/>
</dbReference>
<evidence type="ECO:0000313" key="8">
    <source>
        <dbReference type="Proteomes" id="UP000325440"/>
    </source>
</evidence>
<evidence type="ECO:0000256" key="2">
    <source>
        <dbReference type="ARBA" id="ARBA00011901"/>
    </source>
</evidence>